<dbReference type="EMBL" id="JANAKD010001402">
    <property type="protein sequence ID" value="KAJ3479817.1"/>
    <property type="molecule type" value="Genomic_DNA"/>
</dbReference>
<reference evidence="1" key="1">
    <citation type="submission" date="2022-07" db="EMBL/GenBank/DDBJ databases">
        <title>Genome Sequence of Lecanicillium saksenae.</title>
        <authorList>
            <person name="Buettner E."/>
        </authorList>
    </citation>
    <scope>NUCLEOTIDE SEQUENCE</scope>
    <source>
        <strain evidence="1">VT-O1</strain>
    </source>
</reference>
<evidence type="ECO:0000313" key="2">
    <source>
        <dbReference type="Proteomes" id="UP001148737"/>
    </source>
</evidence>
<proteinExistence type="predicted"/>
<sequence length="133" mass="14455">MLLHTTVPVIILALTGYGLTATDIADTAQALSAEEFLAGHRQIAVGRGASRKGREGMDDSLTFTAITNPADNVVLIQAFTEGADPEDWDAALYSVALVGDQKAWHFFEHLQQQEPHRKRASCDGYPSKVRSCL</sequence>
<name>A0ACC1QJL8_9HYPO</name>
<comment type="caution">
    <text evidence="1">The sequence shown here is derived from an EMBL/GenBank/DDBJ whole genome shotgun (WGS) entry which is preliminary data.</text>
</comment>
<accession>A0ACC1QJL8</accession>
<keyword evidence="2" id="KW-1185">Reference proteome</keyword>
<protein>
    <submittedName>
        <fullName evidence="1">Uncharacterized protein</fullName>
    </submittedName>
</protein>
<organism evidence="1 2">
    <name type="scientific">Lecanicillium saksenae</name>
    <dbReference type="NCBI Taxonomy" id="468837"/>
    <lineage>
        <taxon>Eukaryota</taxon>
        <taxon>Fungi</taxon>
        <taxon>Dikarya</taxon>
        <taxon>Ascomycota</taxon>
        <taxon>Pezizomycotina</taxon>
        <taxon>Sordariomycetes</taxon>
        <taxon>Hypocreomycetidae</taxon>
        <taxon>Hypocreales</taxon>
        <taxon>Cordycipitaceae</taxon>
        <taxon>Lecanicillium</taxon>
    </lineage>
</organism>
<evidence type="ECO:0000313" key="1">
    <source>
        <dbReference type="EMBL" id="KAJ3479817.1"/>
    </source>
</evidence>
<dbReference type="Proteomes" id="UP001148737">
    <property type="component" value="Unassembled WGS sequence"/>
</dbReference>
<gene>
    <name evidence="1" type="ORF">NLG97_g8223</name>
</gene>